<gene>
    <name evidence="1" type="ORF">CON36_31605</name>
</gene>
<name>A0A9X6STE1_BACCE</name>
<dbReference type="AlphaFoldDB" id="A0A9X6STE1"/>
<proteinExistence type="predicted"/>
<organism evidence="1 2">
    <name type="scientific">Bacillus cereus</name>
    <dbReference type="NCBI Taxonomy" id="1396"/>
    <lineage>
        <taxon>Bacteria</taxon>
        <taxon>Bacillati</taxon>
        <taxon>Bacillota</taxon>
        <taxon>Bacilli</taxon>
        <taxon>Bacillales</taxon>
        <taxon>Bacillaceae</taxon>
        <taxon>Bacillus</taxon>
        <taxon>Bacillus cereus group</taxon>
    </lineage>
</organism>
<protein>
    <submittedName>
        <fullName evidence="1">Uncharacterized protein</fullName>
    </submittedName>
</protein>
<accession>A0A9X6STE1</accession>
<dbReference type="Proteomes" id="UP000219922">
    <property type="component" value="Unassembled WGS sequence"/>
</dbReference>
<reference evidence="1 2" key="1">
    <citation type="submission" date="2017-09" db="EMBL/GenBank/DDBJ databases">
        <title>Large-scale bioinformatics analysis of Bacillus genomes uncovers conserved roles of natural products in bacterial physiology.</title>
        <authorList>
            <consortium name="Agbiome Team Llc"/>
            <person name="Bleich R.M."/>
            <person name="Grubbs K.J."/>
            <person name="Santa Maria K.C."/>
            <person name="Allen S.E."/>
            <person name="Farag S."/>
            <person name="Shank E.A."/>
            <person name="Bowers A."/>
        </authorList>
    </citation>
    <scope>NUCLEOTIDE SEQUENCE [LARGE SCALE GENOMIC DNA]</scope>
    <source>
        <strain evidence="1 2">AFS092789</strain>
    </source>
</reference>
<dbReference type="EMBL" id="NVMX01000102">
    <property type="protein sequence ID" value="PDZ94845.1"/>
    <property type="molecule type" value="Genomic_DNA"/>
</dbReference>
<dbReference type="RefSeq" id="WP_098006553.1">
    <property type="nucleotide sequence ID" value="NZ_NVMX01000102.1"/>
</dbReference>
<sequence length="155" mass="17863">MPNNKIFILKETKLSKSNKLEINVETYYEKPFAEEMLKTKAENLVGTQGAIISSSEHLIELNDGHDNKYTLHLVQSTVNDRSQALPEKLTNLSKNDILRRYHSLESLCQSLDSCYDLHDLGYVDKETQNNYEALATLSALELWSRWKEAHGEELY</sequence>
<evidence type="ECO:0000313" key="1">
    <source>
        <dbReference type="EMBL" id="PDZ94845.1"/>
    </source>
</evidence>
<evidence type="ECO:0000313" key="2">
    <source>
        <dbReference type="Proteomes" id="UP000219922"/>
    </source>
</evidence>
<comment type="caution">
    <text evidence="1">The sequence shown here is derived from an EMBL/GenBank/DDBJ whole genome shotgun (WGS) entry which is preliminary data.</text>
</comment>